<keyword evidence="5" id="KW-0732">Signal</keyword>
<dbReference type="SUPFAM" id="SSF48726">
    <property type="entry name" value="Immunoglobulin"/>
    <property type="match status" value="1"/>
</dbReference>
<dbReference type="InterPro" id="IPR000906">
    <property type="entry name" value="ZU5_dom"/>
</dbReference>
<proteinExistence type="inferred from homology"/>
<keyword evidence="6 12" id="KW-1133">Transmembrane helix</keyword>
<gene>
    <name evidence="17" type="ORF">L5515_010850</name>
</gene>
<dbReference type="Pfam" id="PF00791">
    <property type="entry name" value="ZU5"/>
    <property type="match status" value="1"/>
</dbReference>
<accession>A0AAE9ETU9</accession>
<dbReference type="InterPro" id="IPR033772">
    <property type="entry name" value="UPA"/>
</dbReference>
<dbReference type="InterPro" id="IPR000884">
    <property type="entry name" value="TSP1_rpt"/>
</dbReference>
<dbReference type="SMART" id="SM00409">
    <property type="entry name" value="IG"/>
    <property type="match status" value="1"/>
</dbReference>
<evidence type="ECO:0000256" key="3">
    <source>
        <dbReference type="ARBA" id="ARBA00022473"/>
    </source>
</evidence>
<evidence type="ECO:0000259" key="15">
    <source>
        <dbReference type="PROSITE" id="PS50835"/>
    </source>
</evidence>
<dbReference type="EMBL" id="CP092623">
    <property type="protein sequence ID" value="UMM27636.1"/>
    <property type="molecule type" value="Genomic_DNA"/>
</dbReference>
<keyword evidence="8" id="KW-1015">Disulfide bond</keyword>
<reference evidence="17 18" key="1">
    <citation type="submission" date="2022-04" db="EMBL/GenBank/DDBJ databases">
        <title>Chromosome-level reference genomes for two strains of Caenorhabditis briggsae: an improved platform for comparative genomics.</title>
        <authorList>
            <person name="Stevens L."/>
            <person name="Andersen E."/>
        </authorList>
    </citation>
    <scope>NUCLEOTIDE SEQUENCE [LARGE SCALE GENOMIC DNA]</scope>
    <source>
        <strain evidence="17">VX34</strain>
        <tissue evidence="17">Whole-organism</tissue>
    </source>
</reference>
<dbReference type="InterPro" id="IPR007110">
    <property type="entry name" value="Ig-like_dom"/>
</dbReference>
<evidence type="ECO:0000256" key="6">
    <source>
        <dbReference type="ARBA" id="ARBA00022989"/>
    </source>
</evidence>
<keyword evidence="9 12" id="KW-0675">Receptor</keyword>
<dbReference type="SUPFAM" id="SSF82895">
    <property type="entry name" value="TSP-1 type 1 repeat"/>
    <property type="match status" value="1"/>
</dbReference>
<dbReference type="SMART" id="SM00209">
    <property type="entry name" value="TSP1"/>
    <property type="match status" value="2"/>
</dbReference>
<comment type="function">
    <text evidence="12">Receptor for netrin required for axon guidance. Mediates axon repulsion of neuronal growth cones in the developing nervous system upon ligand binding.</text>
</comment>
<dbReference type="FunFam" id="2.20.100.10:FF:000002">
    <property type="entry name" value="Unc-5 netrin receptor C"/>
    <property type="match status" value="1"/>
</dbReference>
<dbReference type="Pfam" id="PF25609">
    <property type="entry name" value="Unc5_NetrinR_N"/>
    <property type="match status" value="1"/>
</dbReference>
<evidence type="ECO:0000259" key="14">
    <source>
        <dbReference type="PROSITE" id="PS50017"/>
    </source>
</evidence>
<dbReference type="PROSITE" id="PS50835">
    <property type="entry name" value="IG_LIKE"/>
    <property type="match status" value="1"/>
</dbReference>
<feature type="region of interest" description="Disordered" evidence="13">
    <location>
        <begin position="455"/>
        <end position="474"/>
    </location>
</feature>
<dbReference type="CDD" id="cd08781">
    <property type="entry name" value="Death_UNC5-like"/>
    <property type="match status" value="1"/>
</dbReference>
<feature type="domain" description="Death" evidence="14">
    <location>
        <begin position="832"/>
        <end position="913"/>
    </location>
</feature>
<dbReference type="PANTHER" id="PTHR12582:SF47">
    <property type="entry name" value="NETRIN RECEPTOR UNC-5"/>
    <property type="match status" value="1"/>
</dbReference>
<protein>
    <recommendedName>
        <fullName evidence="12">Netrin receptor UNC5</fullName>
    </recommendedName>
</protein>
<evidence type="ECO:0000256" key="4">
    <source>
        <dbReference type="ARBA" id="ARBA00022692"/>
    </source>
</evidence>
<keyword evidence="7 12" id="KW-0472">Membrane</keyword>
<dbReference type="InterPro" id="IPR057755">
    <property type="entry name" value="UNC5A-D-like_N"/>
</dbReference>
<dbReference type="InterPro" id="IPR036179">
    <property type="entry name" value="Ig-like_dom_sf"/>
</dbReference>
<sequence length="922" mass="101894">MDEITIKTQPKSGYVIRNKPLRLQCRANHATKIRFKCSSKWIDDSRVEKQIGTDSTSGVGYVDASVDISRIDVDTSGHVDAFQCQCYASADDDQDVVASDIATVHLAYMRKHFLKSPVAQRVQEGTTLQLPCQAPESDPKAELTWYKDGVVVQPDANVIRASDGSLIMSAARLSDSGNYTCEATNVANSRRTDPVEVQIYVDGGWSEWSPWIGTCHVDCPLLRQHAHRIRDPQSVLPHQRRTRTCNNPAPLNGGEYCKGEEEMTRNCKVPCKLDGGWSSWGEWSACSSSCHRFRTRACTVPPPMNGGQPCFGDDLMTQECPSQLCTADSSRIVISDTAVYGSVASIFIVASFILAILAMFCCKRGGKKSKSSKPLKMTPEKSGGIYYSEPPGVRRLLLEHQHGTLLGEKISSCSQYFEPPPPLPHSTTLRSGKSAFSGYSSTRNAGSRAALIQECSSSSSGSGGGKRTILRTSSSNCSDDDNYATLYDYMEDKSVLGLDTSQNIVAAQIDSNGARLSLSKSGARLIVPELAVDGEKMLYLAVSDTLSDQPHLPPLESALSPVIVIGQCDVSMSSCHHDNILRRPVVVSFRHCASTFPRDNWQFTLYSDEGAGWQKAVTIGEETLNTNMFVQFEQPGKKNDGFGWCHVMTNSLARLMLAGHPRRNSLSASKRVHLAVFGPMEMSSYRRSFELRVYCVPETGAAMESVWKQEDGSRLLCESFDFILNEKGNLCICIEDVIPGFTCEGPEVVEISETQHRWVAQNGLHCSLKFRPKEHNPPPFSTRVIVYQKASSTEPMVMEVSNEPDLYDATSEEREKGSVCVEFRLPFGVKDELARLLDMPNESHSDWRGLAKKLHYDRYLQFFASFPECSPTSLLLDLWEASSSGSARAVPDLLQTLRVMGRPDAVMVLERFLSAFPQIISP</sequence>
<keyword evidence="18" id="KW-1185">Reference proteome</keyword>
<feature type="domain" description="Ig-like" evidence="15">
    <location>
        <begin position="111"/>
        <end position="198"/>
    </location>
</feature>
<evidence type="ECO:0000259" key="16">
    <source>
        <dbReference type="PROSITE" id="PS51145"/>
    </source>
</evidence>
<dbReference type="InterPro" id="IPR036383">
    <property type="entry name" value="TSP1_rpt_sf"/>
</dbReference>
<evidence type="ECO:0000256" key="11">
    <source>
        <dbReference type="ARBA" id="ARBA00023319"/>
    </source>
</evidence>
<dbReference type="PROSITE" id="PS50092">
    <property type="entry name" value="TSP1"/>
    <property type="match status" value="2"/>
</dbReference>
<evidence type="ECO:0000256" key="2">
    <source>
        <dbReference type="ARBA" id="ARBA00009844"/>
    </source>
</evidence>
<dbReference type="InterPro" id="IPR003598">
    <property type="entry name" value="Ig_sub2"/>
</dbReference>
<dbReference type="Pfam" id="PF00090">
    <property type="entry name" value="TSP_1"/>
    <property type="match status" value="2"/>
</dbReference>
<evidence type="ECO:0000313" key="17">
    <source>
        <dbReference type="EMBL" id="UMM27636.1"/>
    </source>
</evidence>
<dbReference type="Pfam" id="PF00531">
    <property type="entry name" value="Death"/>
    <property type="match status" value="1"/>
</dbReference>
<dbReference type="SUPFAM" id="SSF47986">
    <property type="entry name" value="DEATH domain"/>
    <property type="match status" value="1"/>
</dbReference>
<evidence type="ECO:0000256" key="10">
    <source>
        <dbReference type="ARBA" id="ARBA00023180"/>
    </source>
</evidence>
<organism evidence="17 18">
    <name type="scientific">Caenorhabditis briggsae</name>
    <dbReference type="NCBI Taxonomy" id="6238"/>
    <lineage>
        <taxon>Eukaryota</taxon>
        <taxon>Metazoa</taxon>
        <taxon>Ecdysozoa</taxon>
        <taxon>Nematoda</taxon>
        <taxon>Chromadorea</taxon>
        <taxon>Rhabditida</taxon>
        <taxon>Rhabditina</taxon>
        <taxon>Rhabditomorpha</taxon>
        <taxon>Rhabditoidea</taxon>
        <taxon>Rhabditidae</taxon>
        <taxon>Peloderinae</taxon>
        <taxon>Caenorhabditis</taxon>
    </lineage>
</organism>
<keyword evidence="3 12" id="KW-0217">Developmental protein</keyword>
<keyword evidence="4 12" id="KW-0812">Transmembrane</keyword>
<feature type="domain" description="ZU5" evidence="16">
    <location>
        <begin position="503"/>
        <end position="633"/>
    </location>
</feature>
<evidence type="ECO:0000256" key="5">
    <source>
        <dbReference type="ARBA" id="ARBA00022729"/>
    </source>
</evidence>
<evidence type="ECO:0000313" key="18">
    <source>
        <dbReference type="Proteomes" id="UP000829354"/>
    </source>
</evidence>
<dbReference type="SMART" id="SM00005">
    <property type="entry name" value="DEATH"/>
    <property type="match status" value="1"/>
</dbReference>
<dbReference type="Gene3D" id="2.60.40.10">
    <property type="entry name" value="Immunoglobulins"/>
    <property type="match status" value="2"/>
</dbReference>
<dbReference type="Pfam" id="PF13895">
    <property type="entry name" value="Ig_2"/>
    <property type="match status" value="1"/>
</dbReference>
<evidence type="ECO:0000256" key="13">
    <source>
        <dbReference type="SAM" id="MobiDB-lite"/>
    </source>
</evidence>
<dbReference type="InterPro" id="IPR011029">
    <property type="entry name" value="DEATH-like_dom_sf"/>
</dbReference>
<keyword evidence="11 12" id="KW-0393">Immunoglobulin domain</keyword>
<dbReference type="InterPro" id="IPR000488">
    <property type="entry name" value="Death_dom"/>
</dbReference>
<dbReference type="PROSITE" id="PS50017">
    <property type="entry name" value="DEATH_DOMAIN"/>
    <property type="match status" value="1"/>
</dbReference>
<dbReference type="SMART" id="SM00408">
    <property type="entry name" value="IGc2"/>
    <property type="match status" value="1"/>
</dbReference>
<name>A0AAE9ETU9_CAEBR</name>
<keyword evidence="10" id="KW-0325">Glycoprotein</keyword>
<feature type="transmembrane region" description="Helical" evidence="12">
    <location>
        <begin position="339"/>
        <end position="362"/>
    </location>
</feature>
<dbReference type="GO" id="GO:0005886">
    <property type="term" value="C:plasma membrane"/>
    <property type="evidence" value="ECO:0007669"/>
    <property type="project" value="UniProtKB-SubCell"/>
</dbReference>
<dbReference type="PROSITE" id="PS51145">
    <property type="entry name" value="ZU5"/>
    <property type="match status" value="1"/>
</dbReference>
<dbReference type="InterPro" id="IPR003599">
    <property type="entry name" value="Ig_sub"/>
</dbReference>
<comment type="subcellular location">
    <subcellularLocation>
        <location evidence="12">Cell membrane</location>
        <topology evidence="12">Single-pass type I membrane protein</topology>
    </subcellularLocation>
    <subcellularLocation>
        <location evidence="1">Membrane</location>
        <topology evidence="1">Single-pass type I membrane protein</topology>
    </subcellularLocation>
</comment>
<evidence type="ECO:0000256" key="7">
    <source>
        <dbReference type="ARBA" id="ARBA00023136"/>
    </source>
</evidence>
<evidence type="ECO:0000256" key="8">
    <source>
        <dbReference type="ARBA" id="ARBA00023157"/>
    </source>
</evidence>
<dbReference type="Pfam" id="PF17217">
    <property type="entry name" value="UPA"/>
    <property type="match status" value="1"/>
</dbReference>
<dbReference type="AlphaFoldDB" id="A0AAE9ETU9"/>
<evidence type="ECO:0000256" key="12">
    <source>
        <dbReference type="RuleBase" id="RU367033"/>
    </source>
</evidence>
<dbReference type="Gene3D" id="1.10.533.10">
    <property type="entry name" value="Death Domain, Fas"/>
    <property type="match status" value="1"/>
</dbReference>
<dbReference type="Proteomes" id="UP000829354">
    <property type="component" value="Chromosome IV"/>
</dbReference>
<dbReference type="Gene3D" id="2.60.220.30">
    <property type="match status" value="1"/>
</dbReference>
<dbReference type="PANTHER" id="PTHR12582">
    <property type="entry name" value="NETRIN RECEPTOR UNC5"/>
    <property type="match status" value="1"/>
</dbReference>
<comment type="similarity">
    <text evidence="2 12">Belongs to the unc-5 family.</text>
</comment>
<dbReference type="Gene3D" id="2.20.100.10">
    <property type="entry name" value="Thrombospondin type-1 (TSP1) repeat"/>
    <property type="match status" value="2"/>
</dbReference>
<evidence type="ECO:0000256" key="9">
    <source>
        <dbReference type="ARBA" id="ARBA00023170"/>
    </source>
</evidence>
<dbReference type="SMART" id="SM00218">
    <property type="entry name" value="ZU5"/>
    <property type="match status" value="1"/>
</dbReference>
<dbReference type="InterPro" id="IPR013783">
    <property type="entry name" value="Ig-like_fold"/>
</dbReference>
<evidence type="ECO:0000256" key="1">
    <source>
        <dbReference type="ARBA" id="ARBA00004479"/>
    </source>
</evidence>
<dbReference type="GO" id="GO:0005042">
    <property type="term" value="F:netrin receptor activity"/>
    <property type="evidence" value="ECO:0007669"/>
    <property type="project" value="UniProtKB-UniRule"/>
</dbReference>
<dbReference type="InterPro" id="IPR037936">
    <property type="entry name" value="UNC5A-D"/>
</dbReference>